<evidence type="ECO:0000256" key="1">
    <source>
        <dbReference type="SAM" id="MobiDB-lite"/>
    </source>
</evidence>
<feature type="region of interest" description="Disordered" evidence="1">
    <location>
        <begin position="1"/>
        <end position="22"/>
    </location>
</feature>
<dbReference type="PROSITE" id="PS50877">
    <property type="entry name" value="GOLOCO"/>
    <property type="match status" value="1"/>
</dbReference>
<proteinExistence type="predicted"/>
<evidence type="ECO:0000313" key="2">
    <source>
        <dbReference type="EMBL" id="KAG1553605.1"/>
    </source>
</evidence>
<dbReference type="OrthoDB" id="66510at2759"/>
<accession>A0A9P6YP60</accession>
<protein>
    <submittedName>
        <fullName evidence="2">Uncharacterized protein</fullName>
    </submittedName>
</protein>
<dbReference type="Proteomes" id="UP000717996">
    <property type="component" value="Unassembled WGS sequence"/>
</dbReference>
<dbReference type="GO" id="GO:0030695">
    <property type="term" value="F:GTPase regulator activity"/>
    <property type="evidence" value="ECO:0007669"/>
    <property type="project" value="InterPro"/>
</dbReference>
<comment type="caution">
    <text evidence="2">The sequence shown here is derived from an EMBL/GenBank/DDBJ whole genome shotgun (WGS) entry which is preliminary data.</text>
</comment>
<gene>
    <name evidence="2" type="ORF">G6F51_000494</name>
</gene>
<dbReference type="AlphaFoldDB" id="A0A9P6YP60"/>
<sequence length="431" mass="50016">MASLIRENEVNSEQDRCNDDFRTNNHTLPSPCNETIEYPTLKCLSNEMVDSLQSVKHMALKVLDILLKQMTSYNTTQRRSHSSFDLIQSITQSTSLLSGPSVTRSFSSPSNIGDVHKVLESYSFNSDKDYTLCCTIAALLNNIYQLLELNDISSSQQKEYIQVGEQAKISSLQQQLWEQLSLFQNKKTKGLNQTVATQEMLAIWQEIDHLSDVVYGMIIQQDPPAYESSLCPPKYNDTHTSTLIESSKDELDDLLGAIYQLSCVAPRLNNQRAYLPPKKSNEERLLESLERLQSRRMDNQRSCIKSQKDMLQHLIQQIQTSASRSFDNQRVHLKNHKAREIHFIVRRMQRCRYTNQDAMSYEERLVNDLKHTTDLLVKSLYRPAYIRQRSELRTRRNDEELKVDKDLEQIFSFIHKATKHQLNNQRASFTL</sequence>
<evidence type="ECO:0000313" key="3">
    <source>
        <dbReference type="Proteomes" id="UP000717996"/>
    </source>
</evidence>
<dbReference type="InterPro" id="IPR003109">
    <property type="entry name" value="GoLoco_motif"/>
</dbReference>
<organism evidence="2 3">
    <name type="scientific">Rhizopus oryzae</name>
    <name type="common">Mucormycosis agent</name>
    <name type="synonym">Rhizopus arrhizus var. delemar</name>
    <dbReference type="NCBI Taxonomy" id="64495"/>
    <lineage>
        <taxon>Eukaryota</taxon>
        <taxon>Fungi</taxon>
        <taxon>Fungi incertae sedis</taxon>
        <taxon>Mucoromycota</taxon>
        <taxon>Mucoromycotina</taxon>
        <taxon>Mucoromycetes</taxon>
        <taxon>Mucorales</taxon>
        <taxon>Mucorineae</taxon>
        <taxon>Rhizopodaceae</taxon>
        <taxon>Rhizopus</taxon>
    </lineage>
</organism>
<dbReference type="EMBL" id="JAANIT010000029">
    <property type="protein sequence ID" value="KAG1553605.1"/>
    <property type="molecule type" value="Genomic_DNA"/>
</dbReference>
<reference evidence="2" key="1">
    <citation type="journal article" date="2020" name="Microb. Genom.">
        <title>Genetic diversity of clinical and environmental Mucorales isolates obtained from an investigation of mucormycosis cases among solid organ transplant recipients.</title>
        <authorList>
            <person name="Nguyen M.H."/>
            <person name="Kaul D."/>
            <person name="Muto C."/>
            <person name="Cheng S.J."/>
            <person name="Richter R.A."/>
            <person name="Bruno V.M."/>
            <person name="Liu G."/>
            <person name="Beyhan S."/>
            <person name="Sundermann A.J."/>
            <person name="Mounaud S."/>
            <person name="Pasculle A.W."/>
            <person name="Nierman W.C."/>
            <person name="Driscoll E."/>
            <person name="Cumbie R."/>
            <person name="Clancy C.J."/>
            <person name="Dupont C.L."/>
        </authorList>
    </citation>
    <scope>NUCLEOTIDE SEQUENCE</scope>
    <source>
        <strain evidence="2">GL16</strain>
    </source>
</reference>
<name>A0A9P6YP60_RHIOR</name>